<dbReference type="GO" id="GO:0004523">
    <property type="term" value="F:RNA-DNA hybrid ribonuclease activity"/>
    <property type="evidence" value="ECO:0007669"/>
    <property type="project" value="InterPro"/>
</dbReference>
<dbReference type="GO" id="GO:0003676">
    <property type="term" value="F:nucleic acid binding"/>
    <property type="evidence" value="ECO:0007669"/>
    <property type="project" value="InterPro"/>
</dbReference>
<dbReference type="InterPro" id="IPR012337">
    <property type="entry name" value="RNaseH-like_sf"/>
</dbReference>
<name>B7Q6S0_IXOSC</name>
<dbReference type="InParanoid" id="B7Q6S0"/>
<accession>B7Q6S0</accession>
<proteinExistence type="predicted"/>
<dbReference type="Pfam" id="PF00075">
    <property type="entry name" value="RNase_H"/>
    <property type="match status" value="1"/>
</dbReference>
<reference evidence="2 4" key="1">
    <citation type="submission" date="2008-03" db="EMBL/GenBank/DDBJ databases">
        <title>Annotation of Ixodes scapularis.</title>
        <authorList>
            <consortium name="Ixodes scapularis Genome Project Consortium"/>
            <person name="Caler E."/>
            <person name="Hannick L.I."/>
            <person name="Bidwell S."/>
            <person name="Joardar V."/>
            <person name="Thiagarajan M."/>
            <person name="Amedeo P."/>
            <person name="Galinsky K.J."/>
            <person name="Schobel S."/>
            <person name="Inman J."/>
            <person name="Hostetler J."/>
            <person name="Miller J."/>
            <person name="Hammond M."/>
            <person name="Megy K."/>
            <person name="Lawson D."/>
            <person name="Kodira C."/>
            <person name="Sutton G."/>
            <person name="Meyer J."/>
            <person name="Hill C.A."/>
            <person name="Birren B."/>
            <person name="Nene V."/>
            <person name="Collins F."/>
            <person name="Alarcon-Chaidez F."/>
            <person name="Wikel S."/>
            <person name="Strausberg R."/>
        </authorList>
    </citation>
    <scope>NUCLEOTIDE SEQUENCE [LARGE SCALE GENOMIC DNA]</scope>
    <source>
        <strain evidence="4">Wikel</strain>
        <strain evidence="2">Wikel colony</strain>
    </source>
</reference>
<dbReference type="InterPro" id="IPR002156">
    <property type="entry name" value="RNaseH_domain"/>
</dbReference>
<dbReference type="EnsemblMetazoa" id="ISCW010496-RA">
    <property type="protein sequence ID" value="ISCW010496-PA"/>
    <property type="gene ID" value="ISCW010496"/>
</dbReference>
<evidence type="ECO:0000313" key="3">
    <source>
        <dbReference type="EnsemblMetazoa" id="ISCW010496-PA"/>
    </source>
</evidence>
<feature type="domain" description="RNase H type-1" evidence="1">
    <location>
        <begin position="59"/>
        <end position="196"/>
    </location>
</feature>
<dbReference type="EMBL" id="ABJB010650822">
    <property type="status" value="NOT_ANNOTATED_CDS"/>
    <property type="molecule type" value="Genomic_DNA"/>
</dbReference>
<dbReference type="HOGENOM" id="CLU_1103813_0_0_1"/>
<dbReference type="EMBL" id="ABJB010174699">
    <property type="status" value="NOT_ANNOTATED_CDS"/>
    <property type="molecule type" value="Genomic_DNA"/>
</dbReference>
<keyword evidence="4" id="KW-1185">Reference proteome</keyword>
<dbReference type="VEuPathDB" id="VectorBase:ISCI010496"/>
<evidence type="ECO:0000313" key="2">
    <source>
        <dbReference type="EMBL" id="EEC14542.1"/>
    </source>
</evidence>
<organism>
    <name type="scientific">Ixodes scapularis</name>
    <name type="common">Black-legged tick</name>
    <name type="synonym">Deer tick</name>
    <dbReference type="NCBI Taxonomy" id="6945"/>
    <lineage>
        <taxon>Eukaryota</taxon>
        <taxon>Metazoa</taxon>
        <taxon>Ecdysozoa</taxon>
        <taxon>Arthropoda</taxon>
        <taxon>Chelicerata</taxon>
        <taxon>Arachnida</taxon>
        <taxon>Acari</taxon>
        <taxon>Parasitiformes</taxon>
        <taxon>Ixodida</taxon>
        <taxon>Ixodoidea</taxon>
        <taxon>Ixodidae</taxon>
        <taxon>Ixodinae</taxon>
        <taxon>Ixodes</taxon>
    </lineage>
</organism>
<dbReference type="Proteomes" id="UP000001555">
    <property type="component" value="Unassembled WGS sequence"/>
</dbReference>
<dbReference type="SUPFAM" id="SSF53098">
    <property type="entry name" value="Ribonuclease H-like"/>
    <property type="match status" value="1"/>
</dbReference>
<reference evidence="3" key="2">
    <citation type="submission" date="2020-05" db="UniProtKB">
        <authorList>
            <consortium name="EnsemblMetazoa"/>
        </authorList>
    </citation>
    <scope>IDENTIFICATION</scope>
    <source>
        <strain evidence="3">wikel</strain>
    </source>
</reference>
<dbReference type="EMBL" id="ABJB010003210">
    <property type="status" value="NOT_ANNOTATED_CDS"/>
    <property type="molecule type" value="Genomic_DNA"/>
</dbReference>
<dbReference type="CDD" id="cd09276">
    <property type="entry name" value="Rnase_HI_RT_non_LTR"/>
    <property type="match status" value="1"/>
</dbReference>
<dbReference type="PROSITE" id="PS50879">
    <property type="entry name" value="RNASE_H_1"/>
    <property type="match status" value="1"/>
</dbReference>
<sequence length="252" mass="28169">MPLPNPKLDLPPLQPDLPHWEDLGDITNTRQLFRNRNSQTLARLTTAQKKMVSTWNDPLHIRLVAYMNAAADDGPEVPLCSAAVVVPELSTSTSRERPSRTTIKGGELEAISLTLDTVLHEHPFIRLCEVRVFEDSQDALTECKRAHRPSRKAKRIKRLTSGLSQRGRDTKILWIPGHAGIKGNEEAHDLARALLPTLRAKMETSQDPQDSDREEEHLRIMENCKLKFCLSLQFATASPPSALPPCPGLRSA</sequence>
<gene>
    <name evidence="2" type="ORF">IscW_ISCW010496</name>
</gene>
<evidence type="ECO:0000313" key="4">
    <source>
        <dbReference type="Proteomes" id="UP000001555"/>
    </source>
</evidence>
<dbReference type="InterPro" id="IPR036397">
    <property type="entry name" value="RNaseH_sf"/>
</dbReference>
<dbReference type="EMBL" id="DS869852">
    <property type="protein sequence ID" value="EEC14542.1"/>
    <property type="molecule type" value="Genomic_DNA"/>
</dbReference>
<dbReference type="PaxDb" id="6945-B7Q6S0"/>
<protein>
    <recommendedName>
        <fullName evidence="1">RNase H type-1 domain-containing protein</fullName>
    </recommendedName>
</protein>
<dbReference type="Gene3D" id="3.30.420.10">
    <property type="entry name" value="Ribonuclease H-like superfamily/Ribonuclease H"/>
    <property type="match status" value="1"/>
</dbReference>
<dbReference type="AlphaFoldDB" id="B7Q6S0"/>
<evidence type="ECO:0000259" key="1">
    <source>
        <dbReference type="PROSITE" id="PS50879"/>
    </source>
</evidence>
<dbReference type="VEuPathDB" id="VectorBase:ISCW010496"/>